<keyword evidence="9" id="KW-0393">Immunoglobulin domain</keyword>
<evidence type="ECO:0000259" key="12">
    <source>
        <dbReference type="PROSITE" id="PS50835"/>
    </source>
</evidence>
<dbReference type="InterPro" id="IPR007110">
    <property type="entry name" value="Ig-like_dom"/>
</dbReference>
<organism evidence="13 14">
    <name type="scientific">Pteropus alecto</name>
    <name type="common">Black flying fox</name>
    <dbReference type="NCBI Taxonomy" id="9402"/>
    <lineage>
        <taxon>Eukaryota</taxon>
        <taxon>Metazoa</taxon>
        <taxon>Chordata</taxon>
        <taxon>Craniata</taxon>
        <taxon>Vertebrata</taxon>
        <taxon>Euteleostomi</taxon>
        <taxon>Mammalia</taxon>
        <taxon>Eutheria</taxon>
        <taxon>Laurasiatheria</taxon>
        <taxon>Chiroptera</taxon>
        <taxon>Yinpterochiroptera</taxon>
        <taxon>Pteropodoidea</taxon>
        <taxon>Pteropodidae</taxon>
        <taxon>Pteropodinae</taxon>
        <taxon>Pteropus</taxon>
    </lineage>
</organism>
<dbReference type="InterPro" id="IPR042495">
    <property type="entry name" value="PDGFRL"/>
</dbReference>
<feature type="region of interest" description="Disordered" evidence="10">
    <location>
        <begin position="20"/>
        <end position="62"/>
    </location>
</feature>
<keyword evidence="6" id="KW-0677">Repeat</keyword>
<evidence type="ECO:0000256" key="7">
    <source>
        <dbReference type="ARBA" id="ARBA00023157"/>
    </source>
</evidence>
<dbReference type="eggNOG" id="KOG0200">
    <property type="taxonomic scope" value="Eukaryota"/>
</dbReference>
<dbReference type="InterPro" id="IPR036179">
    <property type="entry name" value="Ig-like_dom_sf"/>
</dbReference>
<dbReference type="PANTHER" id="PTHR15360">
    <property type="entry name" value="PLATELET-DERIVED GROWTH FACTOR RECEPTOR LIKE"/>
    <property type="match status" value="1"/>
</dbReference>
<dbReference type="EMBL" id="KB030862">
    <property type="protein sequence ID" value="ELK08858.1"/>
    <property type="molecule type" value="Genomic_DNA"/>
</dbReference>
<evidence type="ECO:0000256" key="2">
    <source>
        <dbReference type="ARBA" id="ARBA00011360"/>
    </source>
</evidence>
<feature type="domain" description="Ig-like" evidence="12">
    <location>
        <begin position="62"/>
        <end position="143"/>
    </location>
</feature>
<feature type="compositionally biased region" description="Basic residues" evidence="10">
    <location>
        <begin position="40"/>
        <end position="50"/>
    </location>
</feature>
<evidence type="ECO:0000256" key="5">
    <source>
        <dbReference type="ARBA" id="ARBA00022729"/>
    </source>
</evidence>
<dbReference type="PANTHER" id="PTHR15360:SF1">
    <property type="entry name" value="PLATELET-DERIVED GROWTH FACTOR RECEPTOR-LIKE PROTEIN"/>
    <property type="match status" value="1"/>
</dbReference>
<comment type="subunit">
    <text evidence="2">Forms a complex composed of PDGFRL, TNK2 and GRB2.</text>
</comment>
<evidence type="ECO:0000313" key="14">
    <source>
        <dbReference type="Proteomes" id="UP000010552"/>
    </source>
</evidence>
<evidence type="ECO:0000256" key="4">
    <source>
        <dbReference type="ARBA" id="ARBA00022525"/>
    </source>
</evidence>
<dbReference type="FunFam" id="2.60.40.10:FF:000907">
    <property type="entry name" value="Platelet-derived growth factor receptor-like protein"/>
    <property type="match status" value="1"/>
</dbReference>
<dbReference type="PROSITE" id="PS50835">
    <property type="entry name" value="IG_LIKE"/>
    <property type="match status" value="2"/>
</dbReference>
<evidence type="ECO:0000256" key="6">
    <source>
        <dbReference type="ARBA" id="ARBA00022737"/>
    </source>
</evidence>
<dbReference type="Pfam" id="PF21339">
    <property type="entry name" value="VEGFR-1-like_Ig-like"/>
    <property type="match status" value="1"/>
</dbReference>
<evidence type="ECO:0000256" key="9">
    <source>
        <dbReference type="ARBA" id="ARBA00023319"/>
    </source>
</evidence>
<dbReference type="AlphaFoldDB" id="L5KED2"/>
<keyword evidence="13" id="KW-0675">Receptor</keyword>
<dbReference type="GO" id="GO:0005576">
    <property type="term" value="C:extracellular region"/>
    <property type="evidence" value="ECO:0007669"/>
    <property type="project" value="UniProtKB-SubCell"/>
</dbReference>
<dbReference type="FunCoup" id="L5KED2">
    <property type="interactions" value="38"/>
</dbReference>
<evidence type="ECO:0000256" key="10">
    <source>
        <dbReference type="SAM" id="MobiDB-lite"/>
    </source>
</evidence>
<dbReference type="InterPro" id="IPR003599">
    <property type="entry name" value="Ig_sub"/>
</dbReference>
<name>L5KED2_PTEAL</name>
<accession>L5KED2</accession>
<feature type="domain" description="Ig-like" evidence="12">
    <location>
        <begin position="400"/>
        <end position="501"/>
    </location>
</feature>
<evidence type="ECO:0000256" key="1">
    <source>
        <dbReference type="ARBA" id="ARBA00004613"/>
    </source>
</evidence>
<keyword evidence="5 11" id="KW-0732">Signal</keyword>
<proteinExistence type="predicted"/>
<gene>
    <name evidence="13" type="ORF">PAL_GLEAN10021687</name>
</gene>
<evidence type="ECO:0000256" key="11">
    <source>
        <dbReference type="SAM" id="SignalP"/>
    </source>
</evidence>
<evidence type="ECO:0000256" key="3">
    <source>
        <dbReference type="ARBA" id="ARBA00019671"/>
    </source>
</evidence>
<dbReference type="InterPro" id="IPR013783">
    <property type="entry name" value="Ig-like_fold"/>
</dbReference>
<comment type="subcellular location">
    <subcellularLocation>
        <location evidence="1">Secreted</location>
    </subcellularLocation>
</comment>
<dbReference type="STRING" id="9402.L5KED2"/>
<evidence type="ECO:0000313" key="13">
    <source>
        <dbReference type="EMBL" id="ELK08858.1"/>
    </source>
</evidence>
<dbReference type="Proteomes" id="UP000010552">
    <property type="component" value="Unassembled WGS sequence"/>
</dbReference>
<dbReference type="SMART" id="SM00409">
    <property type="entry name" value="IG"/>
    <property type="match status" value="2"/>
</dbReference>
<keyword evidence="7" id="KW-1015">Disulfide bond</keyword>
<evidence type="ECO:0000256" key="8">
    <source>
        <dbReference type="ARBA" id="ARBA00023180"/>
    </source>
</evidence>
<keyword evidence="8" id="KW-0325">Glycoprotein</keyword>
<dbReference type="Gene3D" id="2.60.40.10">
    <property type="entry name" value="Immunoglobulins"/>
    <property type="match status" value="3"/>
</dbReference>
<keyword evidence="14" id="KW-1185">Reference proteome</keyword>
<dbReference type="Pfam" id="PF13927">
    <property type="entry name" value="Ig_3"/>
    <property type="match status" value="1"/>
</dbReference>
<protein>
    <recommendedName>
        <fullName evidence="3">Platelet-derived growth factor receptor-like protein</fullName>
    </recommendedName>
</protein>
<dbReference type="FunFam" id="2.60.40.10:FF:001395">
    <property type="entry name" value="Platelet-derived growth factor receptor-like protein"/>
    <property type="match status" value="1"/>
</dbReference>
<dbReference type="SUPFAM" id="SSF48726">
    <property type="entry name" value="Immunoglobulin"/>
    <property type="match status" value="3"/>
</dbReference>
<dbReference type="FunFam" id="2.60.40.10:FF:000223">
    <property type="entry name" value="Platelet-derived growth factor receptor beta"/>
    <property type="match status" value="1"/>
</dbReference>
<reference evidence="14" key="1">
    <citation type="journal article" date="2013" name="Science">
        <title>Comparative analysis of bat genomes provides insight into the evolution of flight and immunity.</title>
        <authorList>
            <person name="Zhang G."/>
            <person name="Cowled C."/>
            <person name="Shi Z."/>
            <person name="Huang Z."/>
            <person name="Bishop-Lilly K.A."/>
            <person name="Fang X."/>
            <person name="Wynne J.W."/>
            <person name="Xiong Z."/>
            <person name="Baker M.L."/>
            <person name="Zhao W."/>
            <person name="Tachedjian M."/>
            <person name="Zhu Y."/>
            <person name="Zhou P."/>
            <person name="Jiang X."/>
            <person name="Ng J."/>
            <person name="Yang L."/>
            <person name="Wu L."/>
            <person name="Xiao J."/>
            <person name="Feng Y."/>
            <person name="Chen Y."/>
            <person name="Sun X."/>
            <person name="Zhang Y."/>
            <person name="Marsh G.A."/>
            <person name="Crameri G."/>
            <person name="Broder C.C."/>
            <person name="Frey K.G."/>
            <person name="Wang L.F."/>
            <person name="Wang J."/>
        </authorList>
    </citation>
    <scope>NUCLEOTIDE SEQUENCE [LARGE SCALE GENOMIC DNA]</scope>
</reference>
<keyword evidence="4" id="KW-0964">Secreted</keyword>
<dbReference type="GO" id="GO:0005017">
    <property type="term" value="F:platelet-derived growth factor receptor activity"/>
    <property type="evidence" value="ECO:0007669"/>
    <property type="project" value="UniProtKB-ARBA"/>
</dbReference>
<feature type="chain" id="PRO_5003969068" description="Platelet-derived growth factor receptor-like protein" evidence="11">
    <location>
        <begin position="22"/>
        <end position="503"/>
    </location>
</feature>
<sequence>MKVWLLLGLLLVHEALEDVTGQHPPKNKRPKEPGENRIKPTNKKVKPKIPRTKDRDSADSLPKAQSIMTQMMDKGRFQKPAATLSLTAGQTLELRCKGNKIVWSYPAYLDAFKDSRLSVKQNERYGQLTLVNSTAADTGEFSCWGQLCNGYICRKDEAKMGSTYIFFTEKGELFVPSPSYFDIVYLNPDRQAVVPCRVTVLSAKVTLHREFPAKEIPANGTDIVYDMKRGFVYLQPHSDHQGVVYCKAEAGGKSQISVKYQLLYAEGKPASYQCLDFSCFRLVNIRHPFLRHNFKHADGYNCYDLGVAELALQLQPQPRTFPDCSDEQPHIQLFVSTWAVALCILLALSPSTFFSTFLFPSYELLADLMGSSPNYKCNGWTWGVLDDDPILDHQVPSGPPSTTILASSNKVKSGDDISVLCTVLGEPDIEVEFRWIYPGQKDERPVTIQDTWRLIHRGLGHTTRISQSVMTVEDFETIDAGYYICTAQNLRGQTTVATTVESS</sequence>
<dbReference type="InParanoid" id="L5KED2"/>
<feature type="signal peptide" evidence="11">
    <location>
        <begin position="1"/>
        <end position="21"/>
    </location>
</feature>